<organism evidence="1 2">
    <name type="scientific">Croceibacter atlanticus (strain ATCC BAA-628 / JCM 21780 / CIP 108009 / IAM 15332 / KCTC 12090 / HTCC2559)</name>
    <dbReference type="NCBI Taxonomy" id="216432"/>
    <lineage>
        <taxon>Bacteria</taxon>
        <taxon>Pseudomonadati</taxon>
        <taxon>Bacteroidota</taxon>
        <taxon>Flavobacteriia</taxon>
        <taxon>Flavobacteriales</taxon>
        <taxon>Flavobacteriaceae</taxon>
        <taxon>Croceibacter</taxon>
    </lineage>
</organism>
<evidence type="ECO:0000313" key="2">
    <source>
        <dbReference type="Proteomes" id="UP000002297"/>
    </source>
</evidence>
<dbReference type="eggNOG" id="ENOG5030ZJ2">
    <property type="taxonomic scope" value="Bacteria"/>
</dbReference>
<dbReference type="KEGG" id="cat:CA2559_13438"/>
<dbReference type="AlphaFoldDB" id="A3UB60"/>
<gene>
    <name evidence="1" type="ordered locus">CA2559_13438</name>
</gene>
<dbReference type="HOGENOM" id="CLU_159858_0_0_10"/>
<proteinExistence type="predicted"/>
<dbReference type="GeneID" id="89454395"/>
<reference evidence="1 2" key="1">
    <citation type="journal article" date="2010" name="J. Bacteriol.">
        <title>The complete genome sequence of Croceibacter atlanticus HTCC2559T.</title>
        <authorList>
            <person name="Oh H.M."/>
            <person name="Kang I."/>
            <person name="Ferriera S."/>
            <person name="Giovannoni S.J."/>
            <person name="Cho J.C."/>
        </authorList>
    </citation>
    <scope>NUCLEOTIDE SEQUENCE [LARGE SCALE GENOMIC DNA]</scope>
    <source>
        <strain evidence="2">ATCC BAA-628 / HTCC2559 / KCTC 12090</strain>
    </source>
</reference>
<accession>A3UB60</accession>
<dbReference type="STRING" id="216432.CA2559_13438"/>
<protein>
    <submittedName>
        <fullName evidence="1">Uncharacterized protein</fullName>
    </submittedName>
</protein>
<name>A3UB60_CROAH</name>
<dbReference type="RefSeq" id="WP_013188427.1">
    <property type="nucleotide sequence ID" value="NC_014230.1"/>
</dbReference>
<keyword evidence="2" id="KW-1185">Reference proteome</keyword>
<dbReference type="OrthoDB" id="1442351at2"/>
<dbReference type="Proteomes" id="UP000002297">
    <property type="component" value="Chromosome"/>
</dbReference>
<evidence type="ECO:0000313" key="1">
    <source>
        <dbReference type="EMBL" id="EAP87046.1"/>
    </source>
</evidence>
<sequence>MELQNIEIHTQDSDVEVAHKINSMELHNWINHLAYVGEELKSLVTFFNSQSSRKWMEREKLSQRFQIIMFDNNVIHRQLQNFLDSRTSIVECLDMKCNISFIQEHEKCRRMYQFHIDKYRKMKDTFFTDLQRKINEQVKSA</sequence>
<dbReference type="EMBL" id="CP002046">
    <property type="protein sequence ID" value="EAP87046.1"/>
    <property type="molecule type" value="Genomic_DNA"/>
</dbReference>